<name>A0A7W6S111_9PROT</name>
<evidence type="ECO:0000259" key="3">
    <source>
        <dbReference type="Pfam" id="PF01521"/>
    </source>
</evidence>
<reference evidence="4 5" key="1">
    <citation type="submission" date="2020-08" db="EMBL/GenBank/DDBJ databases">
        <title>Genome sequencing of Purple Non-Sulfur Bacteria from various extreme environments.</title>
        <authorList>
            <person name="Mayer M."/>
        </authorList>
    </citation>
    <scope>NUCLEOTIDE SEQUENCE [LARGE SCALE GENOMIC DNA]</scope>
    <source>
        <strain evidence="4 5">JA135</strain>
    </source>
</reference>
<comment type="similarity">
    <text evidence="1">Belongs to the HesB/IscA family.</text>
</comment>
<sequence>MATTTTDAPRDGASRPTPPPPVTLTDAAAARVHALMARATTPVLGIRVGVKKAGCSGLQYQIEYVEEAKPFEDVVESKGVRVYIDPMAVMYLLGSEMDYEETKMHSGFVFRNPNEKDRCGCGESFTV</sequence>
<comment type="caution">
    <text evidence="4">The sequence shown here is derived from an EMBL/GenBank/DDBJ whole genome shotgun (WGS) entry which is preliminary data.</text>
</comment>
<evidence type="ECO:0000256" key="2">
    <source>
        <dbReference type="SAM" id="MobiDB-lite"/>
    </source>
</evidence>
<evidence type="ECO:0000256" key="1">
    <source>
        <dbReference type="ARBA" id="ARBA00006718"/>
    </source>
</evidence>
<dbReference type="Proteomes" id="UP000555728">
    <property type="component" value="Unassembled WGS sequence"/>
</dbReference>
<dbReference type="AlphaFoldDB" id="A0A7W6S111"/>
<dbReference type="FunFam" id="2.60.300.12:FF:000001">
    <property type="entry name" value="Iron-binding protein IscA"/>
    <property type="match status" value="1"/>
</dbReference>
<evidence type="ECO:0000313" key="4">
    <source>
        <dbReference type="EMBL" id="MBB4286736.1"/>
    </source>
</evidence>
<accession>A0A7W6S111</accession>
<dbReference type="InterPro" id="IPR016092">
    <property type="entry name" value="ATAP"/>
</dbReference>
<dbReference type="GO" id="GO:0051537">
    <property type="term" value="F:2 iron, 2 sulfur cluster binding"/>
    <property type="evidence" value="ECO:0007669"/>
    <property type="project" value="TreeGrafter"/>
</dbReference>
<dbReference type="InterPro" id="IPR035903">
    <property type="entry name" value="HesB-like_dom_sf"/>
</dbReference>
<dbReference type="SUPFAM" id="SSF89360">
    <property type="entry name" value="HesB-like domain"/>
    <property type="match status" value="1"/>
</dbReference>
<dbReference type="GO" id="GO:0016226">
    <property type="term" value="P:iron-sulfur cluster assembly"/>
    <property type="evidence" value="ECO:0007669"/>
    <property type="project" value="InterPro"/>
</dbReference>
<dbReference type="EMBL" id="JACIGI010000020">
    <property type="protein sequence ID" value="MBB4286736.1"/>
    <property type="molecule type" value="Genomic_DNA"/>
</dbReference>
<evidence type="ECO:0000313" key="5">
    <source>
        <dbReference type="Proteomes" id="UP000555728"/>
    </source>
</evidence>
<dbReference type="Pfam" id="PF01521">
    <property type="entry name" value="Fe-S_biosyn"/>
    <property type="match status" value="1"/>
</dbReference>
<dbReference type="PANTHER" id="PTHR10072">
    <property type="entry name" value="IRON-SULFUR CLUSTER ASSEMBLY PROTEIN"/>
    <property type="match status" value="1"/>
</dbReference>
<keyword evidence="5" id="KW-1185">Reference proteome</keyword>
<feature type="domain" description="Core" evidence="3">
    <location>
        <begin position="22"/>
        <end position="123"/>
    </location>
</feature>
<organism evidence="4 5">
    <name type="scientific">Roseospira goensis</name>
    <dbReference type="NCBI Taxonomy" id="391922"/>
    <lineage>
        <taxon>Bacteria</taxon>
        <taxon>Pseudomonadati</taxon>
        <taxon>Pseudomonadota</taxon>
        <taxon>Alphaproteobacteria</taxon>
        <taxon>Rhodospirillales</taxon>
        <taxon>Rhodospirillaceae</taxon>
        <taxon>Roseospira</taxon>
    </lineage>
</organism>
<dbReference type="RefSeq" id="WP_184435841.1">
    <property type="nucleotide sequence ID" value="NZ_JACIGI010000020.1"/>
</dbReference>
<dbReference type="Gene3D" id="2.60.300.12">
    <property type="entry name" value="HesB-like domain"/>
    <property type="match status" value="1"/>
</dbReference>
<dbReference type="PROSITE" id="PS01152">
    <property type="entry name" value="HESB"/>
    <property type="match status" value="1"/>
</dbReference>
<dbReference type="NCBIfam" id="TIGR00049">
    <property type="entry name" value="iron-sulfur cluster assembly accessory protein"/>
    <property type="match status" value="1"/>
</dbReference>
<dbReference type="PANTHER" id="PTHR10072:SF41">
    <property type="entry name" value="IRON-SULFUR CLUSTER ASSEMBLY 1 HOMOLOG, MITOCHONDRIAL"/>
    <property type="match status" value="1"/>
</dbReference>
<proteinExistence type="inferred from homology"/>
<dbReference type="InterPro" id="IPR050322">
    <property type="entry name" value="Fe-S_cluster_asmbl/transfer"/>
</dbReference>
<dbReference type="InterPro" id="IPR000361">
    <property type="entry name" value="ATAP_core_dom"/>
</dbReference>
<protein>
    <submittedName>
        <fullName evidence="4">Iron-sulfur cluster assembly protein</fullName>
    </submittedName>
</protein>
<gene>
    <name evidence="4" type="ORF">GGD88_002473</name>
</gene>
<dbReference type="InterPro" id="IPR017870">
    <property type="entry name" value="FeS_cluster_insertion_CS"/>
</dbReference>
<dbReference type="GO" id="GO:0005737">
    <property type="term" value="C:cytoplasm"/>
    <property type="evidence" value="ECO:0007669"/>
    <property type="project" value="TreeGrafter"/>
</dbReference>
<feature type="region of interest" description="Disordered" evidence="2">
    <location>
        <begin position="1"/>
        <end position="24"/>
    </location>
</feature>